<gene>
    <name evidence="1" type="ORF">N8T08_004918</name>
</gene>
<accession>A0ACC3B2M0</accession>
<comment type="caution">
    <text evidence="1">The sequence shown here is derived from an EMBL/GenBank/DDBJ whole genome shotgun (WGS) entry which is preliminary data.</text>
</comment>
<sequence>MSSRPGFAEKRLSVHRFQQISDNSQEGMANPNDVTIEIPLSTVPSRGGVRNPSVNTPVSPNTYQPPGESPNPNASEKTGLVPGPGPGRRRRVDTMGASVEESEDGTITTMGRIYQKILNFSIVTRYMLYVTPLAILIAIPIIVGATVAQDATIGGVPVHWFFTWIEVIWLSLWVAKLAARVLPYIFQVLCGFVSSGTRKYALILHRLQIPIATVIWTVISLVTFLPIMTLNPVKQRQNDTGTKSWEKTMKNILFALFVCSLIFLAEKALVQLISISYHRKQFDTKIKESKRNVYLLGQLYEASRSMFPMYCKEFAEEDAAVSDLITSKGSRLPRAGSAPFRMIREVGHGFGRIGEKVTAAVGDVAQELTGKEVFNPNSARSVVTLALERKRSSEALARRIWMSFVIEGREALYHDDIVEVLGAGKETEADECFQILDGDGNGDISLEEMILAVAEIGRTRKSLTHSLHDVDQAIHVLDNLLLTVAFVVSLLVFVSFVTSGFGTVIAAGATSLLSLSFVFATTAQEVLGSCIFLFVKHPFDVGDRVDIDSKAYFVERISLLFTVFRNVADHRITQVPNVVLNNLWIDNFTRSNAMHETLTIPVKFETTFVDIQNLKEELEQFVRDKDNCRDFQPELDVDVVGVGDMDKLELTVNIRHKSNWSNESVRAARRSKFMCALVSAVRKIPIRAPGAEASAEDENENDDEGKPDGDGPAKNDTTDKNTDGGMSRASTANAPQGLGLTGADSKSTGFDIGRSSVGSLQHRNRAGEASSSTFSGGLSPEHARLRSPAAEEFRDVQDGDNYQTPAASPEQKQFNINNYGSLERTASTGRRKEGARSSIPTATGGVPILAAPVPQRPAQAAAPEYYNYDSGNYYDPQDGPYDPNQPFELPSARDVSPAGVDPNQEYPSPYLRGPASPTEGRGADAEHEQMPGSFVSRRPPQAGQ</sequence>
<evidence type="ECO:0000313" key="2">
    <source>
        <dbReference type="Proteomes" id="UP001177260"/>
    </source>
</evidence>
<keyword evidence="2" id="KW-1185">Reference proteome</keyword>
<reference evidence="1 2" key="1">
    <citation type="journal article" date="2023" name="ACS Omega">
        <title>Identification of the Neoaspergillic Acid Biosynthesis Gene Cluster by Establishing an In Vitro CRISPR-Ribonucleoprotein Genetic System in Aspergillus melleus.</title>
        <authorList>
            <person name="Yuan B."/>
            <person name="Grau M.F."/>
            <person name="Murata R.M."/>
            <person name="Torok T."/>
            <person name="Venkateswaran K."/>
            <person name="Stajich J.E."/>
            <person name="Wang C.C.C."/>
        </authorList>
    </citation>
    <scope>NUCLEOTIDE SEQUENCE [LARGE SCALE GENOMIC DNA]</scope>
    <source>
        <strain evidence="1 2">IMV 1140</strain>
    </source>
</reference>
<name>A0ACC3B2M0_9EURO</name>
<dbReference type="Proteomes" id="UP001177260">
    <property type="component" value="Unassembled WGS sequence"/>
</dbReference>
<evidence type="ECO:0000313" key="1">
    <source>
        <dbReference type="EMBL" id="KAK1144615.1"/>
    </source>
</evidence>
<proteinExistence type="predicted"/>
<organism evidence="1 2">
    <name type="scientific">Aspergillus melleus</name>
    <dbReference type="NCBI Taxonomy" id="138277"/>
    <lineage>
        <taxon>Eukaryota</taxon>
        <taxon>Fungi</taxon>
        <taxon>Dikarya</taxon>
        <taxon>Ascomycota</taxon>
        <taxon>Pezizomycotina</taxon>
        <taxon>Eurotiomycetes</taxon>
        <taxon>Eurotiomycetidae</taxon>
        <taxon>Eurotiales</taxon>
        <taxon>Aspergillaceae</taxon>
        <taxon>Aspergillus</taxon>
        <taxon>Aspergillus subgen. Circumdati</taxon>
    </lineage>
</organism>
<protein>
    <submittedName>
        <fullName evidence="1">Uncharacterized protein</fullName>
    </submittedName>
</protein>
<dbReference type="EMBL" id="JAOPJF010000029">
    <property type="protein sequence ID" value="KAK1144615.1"/>
    <property type="molecule type" value="Genomic_DNA"/>
</dbReference>